<feature type="region of interest" description="Disordered" evidence="1">
    <location>
        <begin position="18"/>
        <end position="57"/>
    </location>
</feature>
<evidence type="ECO:0000256" key="1">
    <source>
        <dbReference type="SAM" id="MobiDB-lite"/>
    </source>
</evidence>
<dbReference type="RefSeq" id="WP_223862749.1">
    <property type="nucleotide sequence ID" value="NZ_FNKU01000001.1"/>
</dbReference>
<evidence type="ECO:0000313" key="2">
    <source>
        <dbReference type="EMBL" id="KPW78068.1"/>
    </source>
</evidence>
<sequence>MNNSRIGGPGSVEITQTHQQPVATPGPTAHPNAVTPGMHPPLTLTQSQSGTHAAESSAAGAARLKIAARHAELLEVFQSERATAPGSGAPMISPHAALLIGGLLESEKLPFEVAAERLSPERYQLKQFQGSDLQQQLDRFAAPGHAPDKAEVGQLIKGFATSVADQLEHFQLMHDAASAPQGPHAAEDRAALAASQTALGGYAGRASKAIGEGLNNSIATLDENIVLLDVRLQNPEEGDKEALHADRQALVDAKTTLVDLQADFSKSPEAKRLNSVAAHARLDNVVSDLVTARNTVAGWKGAGPIVAAAVPQFLSSMTHLGYVRLSTADGIRNKVPDASSDANMLRAVVTGMVAGIAHETVNSVVKPVFQAALQKTGLNERLNMVPMKAIDTNSVIPDPFELKNQNGELVRKTPEEATEDKASVETQRAILNQMKVQGSSTHPVGEMIAYSAFGGSQAVRQMLNDIHQLNGQTLSARALASGFGGAVSASSQTILQLKSTYVDPQGRKIPVFTPDRVEADLGKDLAKGMNLLDPSVRATFYSKAISGVQSSALTSALPPVTTLPKGASGTLSAGTIVRNMTLAATGSISYLSTLYANQSVAGEAKALKEAGQGGATPMLERTETAMKNIVDPGRASLPHTFQQTTLGGFPRKLENAYHSARGVLQVASQFGVDIARAADGLAADGVSSLRNSLKSAKPPEAQSRPEASQQASEPVDESYVELQTPRPGPTAPRAERPAPVVPLDDAQLSALEEGKLRRVNPSRAERPSPVVPLDDAQLSALEEGKLNPEDRSVSR</sequence>
<name>A0A0P9LJZ3_PSECA</name>
<dbReference type="PATRIC" id="fig|86840.3.peg.1704"/>
<feature type="compositionally biased region" description="Basic and acidic residues" evidence="1">
    <location>
        <begin position="782"/>
        <end position="795"/>
    </location>
</feature>
<feature type="region of interest" description="Disordered" evidence="1">
    <location>
        <begin position="692"/>
        <end position="795"/>
    </location>
</feature>
<protein>
    <submittedName>
        <fullName evidence="2">HopM1</fullName>
    </submittedName>
</protein>
<gene>
    <name evidence="2" type="ORF">ALO81_01230</name>
</gene>
<accession>A0A0P9LJZ3</accession>
<evidence type="ECO:0000313" key="3">
    <source>
        <dbReference type="Proteomes" id="UP000050564"/>
    </source>
</evidence>
<proteinExistence type="predicted"/>
<reference evidence="2 3" key="1">
    <citation type="submission" date="2015-09" db="EMBL/GenBank/DDBJ databases">
        <title>Genome announcement of multiple Pseudomonas syringae strains.</title>
        <authorList>
            <person name="Thakur S."/>
            <person name="Wang P.W."/>
            <person name="Gong Y."/>
            <person name="Weir B.S."/>
            <person name="Guttman D.S."/>
        </authorList>
    </citation>
    <scope>NUCLEOTIDE SEQUENCE [LARGE SCALE GENOMIC DNA]</scope>
    <source>
        <strain evidence="2 3">ICMP2823</strain>
    </source>
</reference>
<organism evidence="2 3">
    <name type="scientific">Pseudomonas cannabina</name>
    <dbReference type="NCBI Taxonomy" id="86840"/>
    <lineage>
        <taxon>Bacteria</taxon>
        <taxon>Pseudomonadati</taxon>
        <taxon>Pseudomonadota</taxon>
        <taxon>Gammaproteobacteria</taxon>
        <taxon>Pseudomonadales</taxon>
        <taxon>Pseudomonadaceae</taxon>
        <taxon>Pseudomonas</taxon>
    </lineage>
</organism>
<dbReference type="AlphaFoldDB" id="A0A0P9LJZ3"/>
<dbReference type="EMBL" id="LJPX01000163">
    <property type="protein sequence ID" value="KPW78068.1"/>
    <property type="molecule type" value="Genomic_DNA"/>
</dbReference>
<dbReference type="Proteomes" id="UP000050564">
    <property type="component" value="Unassembled WGS sequence"/>
</dbReference>
<comment type="caution">
    <text evidence="2">The sequence shown here is derived from an EMBL/GenBank/DDBJ whole genome shotgun (WGS) entry which is preliminary data.</text>
</comment>